<dbReference type="OrthoDB" id="2646363at2"/>
<dbReference type="AlphaFoldDB" id="A0A3S1K935"/>
<gene>
    <name evidence="1" type="ORF">EJP82_10470</name>
</gene>
<keyword evidence="2" id="KW-1185">Reference proteome</keyword>
<reference evidence="1 2" key="1">
    <citation type="submission" date="2018-12" db="EMBL/GenBank/DDBJ databases">
        <authorList>
            <person name="Sun L."/>
            <person name="Chen Z."/>
        </authorList>
    </citation>
    <scope>NUCLEOTIDE SEQUENCE [LARGE SCALE GENOMIC DNA]</scope>
    <source>
        <strain evidence="1 2">DSM 15890</strain>
    </source>
</reference>
<comment type="caution">
    <text evidence="1">The sequence shown here is derived from an EMBL/GenBank/DDBJ whole genome shotgun (WGS) entry which is preliminary data.</text>
</comment>
<protein>
    <submittedName>
        <fullName evidence="1">Uncharacterized protein</fullName>
    </submittedName>
</protein>
<dbReference type="EMBL" id="RZNY01000007">
    <property type="protein sequence ID" value="RUT46663.1"/>
    <property type="molecule type" value="Genomic_DNA"/>
</dbReference>
<name>A0A3S1K935_9BACL</name>
<dbReference type="RefSeq" id="WP_127192000.1">
    <property type="nucleotide sequence ID" value="NZ_JAUSSS010000001.1"/>
</dbReference>
<dbReference type="Proteomes" id="UP000279446">
    <property type="component" value="Unassembled WGS sequence"/>
</dbReference>
<evidence type="ECO:0000313" key="2">
    <source>
        <dbReference type="Proteomes" id="UP000279446"/>
    </source>
</evidence>
<proteinExistence type="predicted"/>
<evidence type="ECO:0000313" key="1">
    <source>
        <dbReference type="EMBL" id="RUT46663.1"/>
    </source>
</evidence>
<sequence>MLASSIEELEVLRKQCKKMVTGRAVASGGVAAVPLPGVDAAADIAMLLQLLPAINEKFGLSPQQLEGLDPECYEVSKKLLESKVSS</sequence>
<accession>A0A3S1K935</accession>
<organism evidence="1 2">
    <name type="scientific">Paenibacillus anaericanus</name>
    <dbReference type="NCBI Taxonomy" id="170367"/>
    <lineage>
        <taxon>Bacteria</taxon>
        <taxon>Bacillati</taxon>
        <taxon>Bacillota</taxon>
        <taxon>Bacilli</taxon>
        <taxon>Bacillales</taxon>
        <taxon>Paenibacillaceae</taxon>
        <taxon>Paenibacillus</taxon>
    </lineage>
</organism>